<dbReference type="InterPro" id="IPR036388">
    <property type="entry name" value="WH-like_DNA-bd_sf"/>
</dbReference>
<keyword evidence="3" id="KW-0238">DNA-binding</keyword>
<keyword evidence="2" id="KW-0805">Transcription regulation</keyword>
<dbReference type="Proteomes" id="UP001458415">
    <property type="component" value="Unassembled WGS sequence"/>
</dbReference>
<reference evidence="5 6" key="1">
    <citation type="submission" date="2024-06" db="EMBL/GenBank/DDBJ databases">
        <title>The Natural Products Discovery Center: Release of the First 8490 Sequenced Strains for Exploring Actinobacteria Biosynthetic Diversity.</title>
        <authorList>
            <person name="Kalkreuter E."/>
            <person name="Kautsar S.A."/>
            <person name="Yang D."/>
            <person name="Bader C.D."/>
            <person name="Teijaro C.N."/>
            <person name="Fluegel L."/>
            <person name="Davis C.M."/>
            <person name="Simpson J.R."/>
            <person name="Lauterbach L."/>
            <person name="Steele A.D."/>
            <person name="Gui C."/>
            <person name="Meng S."/>
            <person name="Li G."/>
            <person name="Viehrig K."/>
            <person name="Ye F."/>
            <person name="Su P."/>
            <person name="Kiefer A.F."/>
            <person name="Nichols A."/>
            <person name="Cepeda A.J."/>
            <person name="Yan W."/>
            <person name="Fan B."/>
            <person name="Jiang Y."/>
            <person name="Adhikari A."/>
            <person name="Zheng C.-J."/>
            <person name="Schuster L."/>
            <person name="Cowan T.M."/>
            <person name="Smanski M.J."/>
            <person name="Chevrette M.G."/>
            <person name="De Carvalho L.P.S."/>
            <person name="Shen B."/>
        </authorList>
    </citation>
    <scope>NUCLEOTIDE SEQUENCE [LARGE SCALE GENOMIC DNA]</scope>
    <source>
        <strain evidence="5 6">NPDC000634</strain>
    </source>
</reference>
<evidence type="ECO:0000256" key="4">
    <source>
        <dbReference type="ARBA" id="ARBA00023163"/>
    </source>
</evidence>
<name>A0ABV1VXV9_9ACTN</name>
<sequence length="119" mass="13459">MENDVLAALWAADGPLPARRVRERLTGDLAYTTVLTILSRLHDKGMVVRHREGRGYVYEPARDEASHTAQRMRSLLEGIPDREAVLARFVSELSAQDEHVLHQLLSEHGGHGEGERRKR</sequence>
<dbReference type="EMBL" id="JBEPCU010000066">
    <property type="protein sequence ID" value="MER6976772.1"/>
    <property type="molecule type" value="Genomic_DNA"/>
</dbReference>
<dbReference type="InterPro" id="IPR036390">
    <property type="entry name" value="WH_DNA-bd_sf"/>
</dbReference>
<gene>
    <name evidence="5" type="ORF">ABT317_06965</name>
</gene>
<organism evidence="5 6">
    <name type="scientific">Streptomyces carpinensis</name>
    <dbReference type="NCBI Taxonomy" id="66369"/>
    <lineage>
        <taxon>Bacteria</taxon>
        <taxon>Bacillati</taxon>
        <taxon>Actinomycetota</taxon>
        <taxon>Actinomycetes</taxon>
        <taxon>Kitasatosporales</taxon>
        <taxon>Streptomycetaceae</taxon>
        <taxon>Streptomyces</taxon>
    </lineage>
</organism>
<keyword evidence="6" id="KW-1185">Reference proteome</keyword>
<dbReference type="InterPro" id="IPR005650">
    <property type="entry name" value="BlaI_family"/>
</dbReference>
<comment type="similarity">
    <text evidence="1">Belongs to the BlaI transcriptional regulatory family.</text>
</comment>
<evidence type="ECO:0000256" key="2">
    <source>
        <dbReference type="ARBA" id="ARBA00023015"/>
    </source>
</evidence>
<accession>A0ABV1VXV9</accession>
<protein>
    <submittedName>
        <fullName evidence="5">BlaI/MecI/CopY family transcriptional regulator</fullName>
    </submittedName>
</protein>
<evidence type="ECO:0000256" key="3">
    <source>
        <dbReference type="ARBA" id="ARBA00023125"/>
    </source>
</evidence>
<dbReference type="Gene3D" id="1.10.10.10">
    <property type="entry name" value="Winged helix-like DNA-binding domain superfamily/Winged helix DNA-binding domain"/>
    <property type="match status" value="1"/>
</dbReference>
<evidence type="ECO:0000313" key="6">
    <source>
        <dbReference type="Proteomes" id="UP001458415"/>
    </source>
</evidence>
<evidence type="ECO:0000256" key="1">
    <source>
        <dbReference type="ARBA" id="ARBA00011046"/>
    </source>
</evidence>
<keyword evidence="4" id="KW-0804">Transcription</keyword>
<evidence type="ECO:0000313" key="5">
    <source>
        <dbReference type="EMBL" id="MER6976772.1"/>
    </source>
</evidence>
<dbReference type="Pfam" id="PF03965">
    <property type="entry name" value="Penicillinase_R"/>
    <property type="match status" value="1"/>
</dbReference>
<proteinExistence type="inferred from homology"/>
<dbReference type="SUPFAM" id="SSF46785">
    <property type="entry name" value="Winged helix' DNA-binding domain"/>
    <property type="match status" value="1"/>
</dbReference>
<comment type="caution">
    <text evidence="5">The sequence shown here is derived from an EMBL/GenBank/DDBJ whole genome shotgun (WGS) entry which is preliminary data.</text>
</comment>